<comment type="caution">
    <text evidence="1">The sequence shown here is derived from an EMBL/GenBank/DDBJ whole genome shotgun (WGS) entry which is preliminary data.</text>
</comment>
<protein>
    <submittedName>
        <fullName evidence="1">Uncharacterized protein</fullName>
    </submittedName>
</protein>
<reference evidence="1 2" key="1">
    <citation type="journal article" date="2017" name="Antonie Van Leeuwenhoek">
        <title>Rhizobium rhizosphaerae sp. nov., a novel species isolated from rice rhizosphere.</title>
        <authorList>
            <person name="Zhao J.J."/>
            <person name="Zhang J."/>
            <person name="Zhang R.J."/>
            <person name="Zhang C.W."/>
            <person name="Yin H.Q."/>
            <person name="Zhang X.X."/>
        </authorList>
    </citation>
    <scope>NUCLEOTIDE SEQUENCE [LARGE SCALE GENOMIC DNA]</scope>
    <source>
        <strain evidence="1 2">E3</strain>
    </source>
</reference>
<accession>K6Y9I4</accession>
<dbReference type="STRING" id="1127673.GLIP_2209"/>
<dbReference type="EMBL" id="BAEN01000041">
    <property type="protein sequence ID" value="GAC14837.1"/>
    <property type="molecule type" value="Genomic_DNA"/>
</dbReference>
<evidence type="ECO:0000313" key="2">
    <source>
        <dbReference type="Proteomes" id="UP000006334"/>
    </source>
</evidence>
<keyword evidence="2" id="KW-1185">Reference proteome</keyword>
<proteinExistence type="predicted"/>
<sequence length="126" mass="14563">MAQVHSSELPFLPVNNQLHYQNYMAHFGLNGLTDSKWMYLIADNIRFSGKYEKAIRLTKPTIDRLFCWMEKIILAGNCSVLFVENLQLDDLRTQRIKALCEQQDVTLINLTLDSALPENLIVGPWH</sequence>
<gene>
    <name evidence="1" type="ORF">GLIP_2209</name>
</gene>
<name>K6Y9I4_9ALTE</name>
<dbReference type="Proteomes" id="UP000006334">
    <property type="component" value="Unassembled WGS sequence"/>
</dbReference>
<dbReference type="OrthoDB" id="6386063at2"/>
<dbReference type="RefSeq" id="WP_008844653.1">
    <property type="nucleotide sequence ID" value="NZ_BAEN01000041.1"/>
</dbReference>
<organism evidence="1 2">
    <name type="scientific">Aliiglaciecola lipolytica E3</name>
    <dbReference type="NCBI Taxonomy" id="1127673"/>
    <lineage>
        <taxon>Bacteria</taxon>
        <taxon>Pseudomonadati</taxon>
        <taxon>Pseudomonadota</taxon>
        <taxon>Gammaproteobacteria</taxon>
        <taxon>Alteromonadales</taxon>
        <taxon>Alteromonadaceae</taxon>
        <taxon>Aliiglaciecola</taxon>
    </lineage>
</organism>
<dbReference type="AlphaFoldDB" id="K6Y9I4"/>
<evidence type="ECO:0000313" key="1">
    <source>
        <dbReference type="EMBL" id="GAC14837.1"/>
    </source>
</evidence>